<dbReference type="Proteomes" id="UP001150238">
    <property type="component" value="Unassembled WGS sequence"/>
</dbReference>
<accession>A0A9W9ADY6</accession>
<protein>
    <submittedName>
        <fullName evidence="2">Uncharacterized protein</fullName>
    </submittedName>
</protein>
<evidence type="ECO:0000256" key="1">
    <source>
        <dbReference type="SAM" id="MobiDB-lite"/>
    </source>
</evidence>
<name>A0A9W9ADY6_9AGAR</name>
<evidence type="ECO:0000313" key="3">
    <source>
        <dbReference type="Proteomes" id="UP001150238"/>
    </source>
</evidence>
<comment type="caution">
    <text evidence="2">The sequence shown here is derived from an EMBL/GenBank/DDBJ whole genome shotgun (WGS) entry which is preliminary data.</text>
</comment>
<feature type="region of interest" description="Disordered" evidence="1">
    <location>
        <begin position="1"/>
        <end position="32"/>
    </location>
</feature>
<feature type="region of interest" description="Disordered" evidence="1">
    <location>
        <begin position="86"/>
        <end position="187"/>
    </location>
</feature>
<organism evidence="2 3">
    <name type="scientific">Lentinula lateritia</name>
    <dbReference type="NCBI Taxonomy" id="40482"/>
    <lineage>
        <taxon>Eukaryota</taxon>
        <taxon>Fungi</taxon>
        <taxon>Dikarya</taxon>
        <taxon>Basidiomycota</taxon>
        <taxon>Agaricomycotina</taxon>
        <taxon>Agaricomycetes</taxon>
        <taxon>Agaricomycetidae</taxon>
        <taxon>Agaricales</taxon>
        <taxon>Marasmiineae</taxon>
        <taxon>Omphalotaceae</taxon>
        <taxon>Lentinula</taxon>
    </lineage>
</organism>
<proteinExistence type="predicted"/>
<gene>
    <name evidence="2" type="ORF">C8J55DRAFT_489433</name>
</gene>
<sequence>MPPRGKTAPAGLVKKEQHDKEPSNCGAASSPLPAVLDASTPCGSQKFFLSPPTLPMSIHPLNYSSPMTSIADEDEFPHLSQLTQMVRATRLTPKPKPKTQRDTTDREDPPFEMLNDIESDDSTKSAKFQGKQREQSRSLAGTLAFTKRKWDKSISSSPSTSRPKQRLKYFHDPGNDENGSSSCSRSRKSSDFLRYNFYDSFLYLRASVIVRSGLTQFKLRRTLLAKHGVWFTARFQKYPDDRFGELPQDLQLRYSNEDSYMPRAKRDGPLPHVSSSCQIFTCCQILPPIRGLWTEGYSL</sequence>
<dbReference type="EMBL" id="JANVFS010000016">
    <property type="protein sequence ID" value="KAJ4479807.1"/>
    <property type="molecule type" value="Genomic_DNA"/>
</dbReference>
<feature type="compositionally biased region" description="Basic and acidic residues" evidence="1">
    <location>
        <begin position="13"/>
        <end position="22"/>
    </location>
</feature>
<reference evidence="2" key="2">
    <citation type="journal article" date="2023" name="Proc. Natl. Acad. Sci. U.S.A.">
        <title>A global phylogenomic analysis of the shiitake genus Lentinula.</title>
        <authorList>
            <person name="Sierra-Patev S."/>
            <person name="Min B."/>
            <person name="Naranjo-Ortiz M."/>
            <person name="Looney B."/>
            <person name="Konkel Z."/>
            <person name="Slot J.C."/>
            <person name="Sakamoto Y."/>
            <person name="Steenwyk J.L."/>
            <person name="Rokas A."/>
            <person name="Carro J."/>
            <person name="Camarero S."/>
            <person name="Ferreira P."/>
            <person name="Molpeceres G."/>
            <person name="Ruiz-Duenas F.J."/>
            <person name="Serrano A."/>
            <person name="Henrissat B."/>
            <person name="Drula E."/>
            <person name="Hughes K.W."/>
            <person name="Mata J.L."/>
            <person name="Ishikawa N.K."/>
            <person name="Vargas-Isla R."/>
            <person name="Ushijima S."/>
            <person name="Smith C.A."/>
            <person name="Donoghue J."/>
            <person name="Ahrendt S."/>
            <person name="Andreopoulos W."/>
            <person name="He G."/>
            <person name="LaButti K."/>
            <person name="Lipzen A."/>
            <person name="Ng V."/>
            <person name="Riley R."/>
            <person name="Sandor L."/>
            <person name="Barry K."/>
            <person name="Martinez A.T."/>
            <person name="Xiao Y."/>
            <person name="Gibbons J.G."/>
            <person name="Terashima K."/>
            <person name="Grigoriev I.V."/>
            <person name="Hibbett D."/>
        </authorList>
    </citation>
    <scope>NUCLEOTIDE SEQUENCE</scope>
    <source>
        <strain evidence="2">Sp2 HRB7682 ss15</strain>
    </source>
</reference>
<feature type="compositionally biased region" description="Basic and acidic residues" evidence="1">
    <location>
        <begin position="99"/>
        <end position="109"/>
    </location>
</feature>
<reference evidence="2" key="1">
    <citation type="submission" date="2022-08" db="EMBL/GenBank/DDBJ databases">
        <authorList>
            <consortium name="DOE Joint Genome Institute"/>
            <person name="Min B."/>
            <person name="Riley R."/>
            <person name="Sierra-Patev S."/>
            <person name="Naranjo-Ortiz M."/>
            <person name="Looney B."/>
            <person name="Konkel Z."/>
            <person name="Slot J.C."/>
            <person name="Sakamoto Y."/>
            <person name="Steenwyk J.L."/>
            <person name="Rokas A."/>
            <person name="Carro J."/>
            <person name="Camarero S."/>
            <person name="Ferreira P."/>
            <person name="Molpeceres G."/>
            <person name="Ruiz-Duenas F.J."/>
            <person name="Serrano A."/>
            <person name="Henrissat B."/>
            <person name="Drula E."/>
            <person name="Hughes K.W."/>
            <person name="Mata J.L."/>
            <person name="Ishikawa N.K."/>
            <person name="Vargas-Isla R."/>
            <person name="Ushijima S."/>
            <person name="Smith C.A."/>
            <person name="Ahrendt S."/>
            <person name="Andreopoulos W."/>
            <person name="He G."/>
            <person name="Labutti K."/>
            <person name="Lipzen A."/>
            <person name="Ng V."/>
            <person name="Sandor L."/>
            <person name="Barry K."/>
            <person name="Martinez A.T."/>
            <person name="Xiao Y."/>
            <person name="Gibbons J.G."/>
            <person name="Terashima K."/>
            <person name="Hibbett D.S."/>
            <person name="Grigoriev I.V."/>
        </authorList>
    </citation>
    <scope>NUCLEOTIDE SEQUENCE</scope>
    <source>
        <strain evidence="2">Sp2 HRB7682 ss15</strain>
    </source>
</reference>
<dbReference type="AlphaFoldDB" id="A0A9W9ADY6"/>
<evidence type="ECO:0000313" key="2">
    <source>
        <dbReference type="EMBL" id="KAJ4479807.1"/>
    </source>
</evidence>